<evidence type="ECO:0000259" key="2">
    <source>
        <dbReference type="Pfam" id="PF12728"/>
    </source>
</evidence>
<dbReference type="EMBL" id="BKZW01000001">
    <property type="protein sequence ID" value="GER87397.1"/>
    <property type="molecule type" value="Genomic_DNA"/>
</dbReference>
<dbReference type="Pfam" id="PF12728">
    <property type="entry name" value="HTH_17"/>
    <property type="match status" value="1"/>
</dbReference>
<feature type="region of interest" description="Disordered" evidence="1">
    <location>
        <begin position="73"/>
        <end position="92"/>
    </location>
</feature>
<name>A0A5J4KLV7_9CHLR</name>
<organism evidence="3 4">
    <name type="scientific">Dictyobacter vulcani</name>
    <dbReference type="NCBI Taxonomy" id="2607529"/>
    <lineage>
        <taxon>Bacteria</taxon>
        <taxon>Bacillati</taxon>
        <taxon>Chloroflexota</taxon>
        <taxon>Ktedonobacteria</taxon>
        <taxon>Ktedonobacterales</taxon>
        <taxon>Dictyobacteraceae</taxon>
        <taxon>Dictyobacter</taxon>
    </lineage>
</organism>
<dbReference type="Proteomes" id="UP000326912">
    <property type="component" value="Unassembled WGS sequence"/>
</dbReference>
<proteinExistence type="predicted"/>
<keyword evidence="4" id="KW-1185">Reference proteome</keyword>
<feature type="domain" description="Helix-turn-helix" evidence="2">
    <location>
        <begin position="11"/>
        <end position="59"/>
    </location>
</feature>
<dbReference type="SUPFAM" id="SSF46955">
    <property type="entry name" value="Putative DNA-binding domain"/>
    <property type="match status" value="1"/>
</dbReference>
<evidence type="ECO:0000256" key="1">
    <source>
        <dbReference type="SAM" id="MobiDB-lite"/>
    </source>
</evidence>
<comment type="caution">
    <text evidence="3">The sequence shown here is derived from an EMBL/GenBank/DDBJ whole genome shotgun (WGS) entry which is preliminary data.</text>
</comment>
<dbReference type="InterPro" id="IPR041657">
    <property type="entry name" value="HTH_17"/>
</dbReference>
<evidence type="ECO:0000313" key="3">
    <source>
        <dbReference type="EMBL" id="GER87397.1"/>
    </source>
</evidence>
<protein>
    <recommendedName>
        <fullName evidence="2">Helix-turn-helix domain-containing protein</fullName>
    </recommendedName>
</protein>
<evidence type="ECO:0000313" key="4">
    <source>
        <dbReference type="Proteomes" id="UP000326912"/>
    </source>
</evidence>
<dbReference type="RefSeq" id="WP_151755402.1">
    <property type="nucleotide sequence ID" value="NZ_BKZW01000001.1"/>
</dbReference>
<sequence>MVGKPGGRFAFLDAGEAARRLGIDRVTLDLWVKEGRIKTHRGVGRDSFFRSGDVEALYNELHPATEVAEAVAQDEQESAGEEAVTKPARKQQDPQMRVYLRLQADAKWYDVTEDDIRYWFQQLAPDGYTRNKRNVEHSIKKLQLIVNLIEDAQRREAEQS</sequence>
<dbReference type="InterPro" id="IPR009061">
    <property type="entry name" value="DNA-bd_dom_put_sf"/>
</dbReference>
<accession>A0A5J4KLV7</accession>
<dbReference type="AlphaFoldDB" id="A0A5J4KLV7"/>
<reference evidence="3 4" key="1">
    <citation type="submission" date="2019-10" db="EMBL/GenBank/DDBJ databases">
        <title>Dictyobacter vulcani sp. nov., within the class Ktedonobacteria, isolated from soil of volcanic Mt. Zao.</title>
        <authorList>
            <person name="Zheng Y."/>
            <person name="Wang C.M."/>
            <person name="Sakai Y."/>
            <person name="Abe K."/>
            <person name="Yokota A."/>
            <person name="Yabe S."/>
        </authorList>
    </citation>
    <scope>NUCLEOTIDE SEQUENCE [LARGE SCALE GENOMIC DNA]</scope>
    <source>
        <strain evidence="3 4">W12</strain>
    </source>
</reference>
<gene>
    <name evidence="3" type="ORF">KDW_15590</name>
</gene>